<proteinExistence type="predicted"/>
<dbReference type="AlphaFoldDB" id="A0A0K3CA00"/>
<feature type="chain" id="PRO_5005495270" evidence="1">
    <location>
        <begin position="21"/>
        <end position="154"/>
    </location>
</feature>
<evidence type="ECO:0000256" key="1">
    <source>
        <dbReference type="SAM" id="SignalP"/>
    </source>
</evidence>
<dbReference type="Proteomes" id="UP000199069">
    <property type="component" value="Unassembled WGS sequence"/>
</dbReference>
<evidence type="ECO:0000313" key="3">
    <source>
        <dbReference type="Proteomes" id="UP000199069"/>
    </source>
</evidence>
<accession>A0A0K3CA00</accession>
<name>A0A0K3CA00_RHOTO</name>
<reference evidence="2 3" key="1">
    <citation type="submission" date="2015-07" db="EMBL/GenBank/DDBJ databases">
        <authorList>
            <person name="Cajimat M.N.B."/>
            <person name="Milazzo M.L."/>
            <person name="Fulhorst C.F."/>
        </authorList>
    </citation>
    <scope>NUCLEOTIDE SEQUENCE [LARGE SCALE GENOMIC DNA]</scope>
    <source>
        <strain evidence="2">Single colony</strain>
    </source>
</reference>
<gene>
    <name evidence="2" type="primary">FGENESH: predicted gene_2.375</name>
    <name evidence="2" type="ORF">BN2166_0012060</name>
</gene>
<organism evidence="2 3">
    <name type="scientific">Rhodotorula toruloides</name>
    <name type="common">Yeast</name>
    <name type="synonym">Rhodosporidium toruloides</name>
    <dbReference type="NCBI Taxonomy" id="5286"/>
    <lineage>
        <taxon>Eukaryota</taxon>
        <taxon>Fungi</taxon>
        <taxon>Dikarya</taxon>
        <taxon>Basidiomycota</taxon>
        <taxon>Pucciniomycotina</taxon>
        <taxon>Microbotryomycetes</taxon>
        <taxon>Sporidiobolales</taxon>
        <taxon>Sporidiobolaceae</taxon>
        <taxon>Rhodotorula</taxon>
    </lineage>
</organism>
<dbReference type="EMBL" id="CWKI01000002">
    <property type="protein sequence ID" value="CTR05345.1"/>
    <property type="molecule type" value="Genomic_DNA"/>
</dbReference>
<sequence length="154" mass="16629">MKFSLAALATLLASSSLVAGAPFARRDVSSTPNFTGKLVEPSPDGATVALSEPFSFAFDGSIPYGPHYPESLRSIDIGFFNPRNTFEPEGVIDVKNLDAGGPGGWLNTTVKPSQYISEPGQYYFIITEHQVDVYTSPGPVYRVQTYNVSLTVTE</sequence>
<keyword evidence="1" id="KW-0732">Signal</keyword>
<keyword evidence="3" id="KW-1185">Reference proteome</keyword>
<evidence type="ECO:0000313" key="2">
    <source>
        <dbReference type="EMBL" id="CTR05345.1"/>
    </source>
</evidence>
<feature type="signal peptide" evidence="1">
    <location>
        <begin position="1"/>
        <end position="20"/>
    </location>
</feature>
<dbReference type="OMA" id="YYFIITE"/>
<protein>
    <submittedName>
        <fullName evidence="2">Uncharacterized protein</fullName>
    </submittedName>
</protein>